<accession>A0A8J8SZR4</accession>
<keyword evidence="2" id="KW-1185">Reference proteome</keyword>
<dbReference type="EMBL" id="RRYP01012826">
    <property type="protein sequence ID" value="TNV76864.1"/>
    <property type="molecule type" value="Genomic_DNA"/>
</dbReference>
<protein>
    <submittedName>
        <fullName evidence="1">Uncharacterized protein</fullName>
    </submittedName>
</protein>
<dbReference type="AlphaFoldDB" id="A0A8J8SZR4"/>
<comment type="caution">
    <text evidence="1">The sequence shown here is derived from an EMBL/GenBank/DDBJ whole genome shotgun (WGS) entry which is preliminary data.</text>
</comment>
<evidence type="ECO:0000313" key="2">
    <source>
        <dbReference type="Proteomes" id="UP000785679"/>
    </source>
</evidence>
<name>A0A8J8SZR4_HALGN</name>
<proteinExistence type="predicted"/>
<organism evidence="1 2">
    <name type="scientific">Halteria grandinella</name>
    <dbReference type="NCBI Taxonomy" id="5974"/>
    <lineage>
        <taxon>Eukaryota</taxon>
        <taxon>Sar</taxon>
        <taxon>Alveolata</taxon>
        <taxon>Ciliophora</taxon>
        <taxon>Intramacronucleata</taxon>
        <taxon>Spirotrichea</taxon>
        <taxon>Stichotrichia</taxon>
        <taxon>Sporadotrichida</taxon>
        <taxon>Halteriidae</taxon>
        <taxon>Halteria</taxon>
    </lineage>
</organism>
<evidence type="ECO:0000313" key="1">
    <source>
        <dbReference type="EMBL" id="TNV76864.1"/>
    </source>
</evidence>
<sequence length="195" mass="22840">MAPSQPILQSSRSWESQSFWQNLQSDIQGTELTMLVVPQETTPRRMAMASRILFIRELIYYKIEKNIDQYLILIAELLSIQADIVCLQTYFNEKFAFKDGQGIFSSTHHTQNCTPHQYSQMRHSMLSSFGSSPQRKQSEQDRHSQWGLQLPGLKHLLYDLHHRGLRTFKRPCLYRWQSNHSQAWILSSCCTFPSN</sequence>
<dbReference type="Proteomes" id="UP000785679">
    <property type="component" value="Unassembled WGS sequence"/>
</dbReference>
<reference evidence="1" key="1">
    <citation type="submission" date="2019-06" db="EMBL/GenBank/DDBJ databases">
        <authorList>
            <person name="Zheng W."/>
        </authorList>
    </citation>
    <scope>NUCLEOTIDE SEQUENCE</scope>
    <source>
        <strain evidence="1">QDHG01</strain>
    </source>
</reference>
<gene>
    <name evidence="1" type="ORF">FGO68_gene5222</name>
</gene>